<dbReference type="GO" id="GO:0016491">
    <property type="term" value="F:oxidoreductase activity"/>
    <property type="evidence" value="ECO:0007669"/>
    <property type="project" value="UniProtKB-KW"/>
</dbReference>
<dbReference type="Pfam" id="PF13561">
    <property type="entry name" value="adh_short_C2"/>
    <property type="match status" value="1"/>
</dbReference>
<proteinExistence type="inferred from homology"/>
<dbReference type="InterPro" id="IPR002347">
    <property type="entry name" value="SDR_fam"/>
</dbReference>
<dbReference type="InterPro" id="IPR036291">
    <property type="entry name" value="NAD(P)-bd_dom_sf"/>
</dbReference>
<dbReference type="EMBL" id="QGGV01000002">
    <property type="protein sequence ID" value="PWK57949.1"/>
    <property type="molecule type" value="Genomic_DNA"/>
</dbReference>
<sequence length="266" mass="28157">MGIELAGLVACVTGGSRGLGAAIVRRLANEGANVLVADVLAEEGTALAHELTGSGKHATFHPLDVASVEDWIALTENIGAEFGRLDILVNNAGIIIRKRLSDQSVEEWKRAFDVNVMGVFLGTKYCRSLLRESRFASIVNVSSTAGMVAHLDPSYTATKWAVRGLTKSTSLELVHEGIRVNSIHPSIIATPLTAAAPAGHVEANRHAIPMGREAQPEEIANIVAFLASPQSSYMTGSEVVADGGMTTSGVAHMRDQFQKSFGKTPT</sequence>
<evidence type="ECO:0000313" key="4">
    <source>
        <dbReference type="Proteomes" id="UP000245390"/>
    </source>
</evidence>
<keyword evidence="2" id="KW-0560">Oxidoreductase</keyword>
<dbReference type="PRINTS" id="PR00080">
    <property type="entry name" value="SDRFAMILY"/>
</dbReference>
<dbReference type="RefSeq" id="WP_109758509.1">
    <property type="nucleotide sequence ID" value="NZ_CP034588.1"/>
</dbReference>
<reference evidence="3 4" key="1">
    <citation type="submission" date="2018-05" db="EMBL/GenBank/DDBJ databases">
        <title>Genomic Encyclopedia of Type Strains, Phase IV (KMG-IV): sequencing the most valuable type-strain genomes for metagenomic binning, comparative biology and taxonomic classification.</title>
        <authorList>
            <person name="Goeker M."/>
        </authorList>
    </citation>
    <scope>NUCLEOTIDE SEQUENCE [LARGE SCALE GENOMIC DNA]</scope>
    <source>
        <strain evidence="3 4">DSM 103371</strain>
    </source>
</reference>
<keyword evidence="4" id="KW-1185">Reference proteome</keyword>
<accession>A0A316GAH2</accession>
<dbReference type="NCBIfam" id="NF005559">
    <property type="entry name" value="PRK07231.1"/>
    <property type="match status" value="1"/>
</dbReference>
<dbReference type="PANTHER" id="PTHR24321:SF15">
    <property type="entry name" value="OXIDOREDUCTASE UCPA"/>
    <property type="match status" value="1"/>
</dbReference>
<name>A0A316GAH2_9RHOB</name>
<evidence type="ECO:0000256" key="1">
    <source>
        <dbReference type="ARBA" id="ARBA00006484"/>
    </source>
</evidence>
<dbReference type="FunFam" id="3.40.50.720:FF:000084">
    <property type="entry name" value="Short-chain dehydrogenase reductase"/>
    <property type="match status" value="1"/>
</dbReference>
<dbReference type="InterPro" id="IPR020904">
    <property type="entry name" value="Sc_DH/Rdtase_CS"/>
</dbReference>
<dbReference type="Gene3D" id="3.40.50.720">
    <property type="entry name" value="NAD(P)-binding Rossmann-like Domain"/>
    <property type="match status" value="1"/>
</dbReference>
<dbReference type="AlphaFoldDB" id="A0A316GAH2"/>
<protein>
    <submittedName>
        <fullName evidence="3">NAD(P)-dependent dehydrogenase (Short-subunit alcohol dehydrogenase family)</fullName>
    </submittedName>
</protein>
<dbReference type="PRINTS" id="PR00081">
    <property type="entry name" value="GDHRDH"/>
</dbReference>
<comment type="similarity">
    <text evidence="1">Belongs to the short-chain dehydrogenases/reductases (SDR) family.</text>
</comment>
<dbReference type="PROSITE" id="PS00061">
    <property type="entry name" value="ADH_SHORT"/>
    <property type="match status" value="1"/>
</dbReference>
<dbReference type="OrthoDB" id="9789398at2"/>
<evidence type="ECO:0000256" key="2">
    <source>
        <dbReference type="ARBA" id="ARBA00023002"/>
    </source>
</evidence>
<dbReference type="Proteomes" id="UP000245390">
    <property type="component" value="Unassembled WGS sequence"/>
</dbReference>
<organism evidence="3 4">
    <name type="scientific">Silicimonas algicola</name>
    <dbReference type="NCBI Taxonomy" id="1826607"/>
    <lineage>
        <taxon>Bacteria</taxon>
        <taxon>Pseudomonadati</taxon>
        <taxon>Pseudomonadota</taxon>
        <taxon>Alphaproteobacteria</taxon>
        <taxon>Rhodobacterales</taxon>
        <taxon>Paracoccaceae</taxon>
    </lineage>
</organism>
<dbReference type="SUPFAM" id="SSF51735">
    <property type="entry name" value="NAD(P)-binding Rossmann-fold domains"/>
    <property type="match status" value="1"/>
</dbReference>
<dbReference type="KEGG" id="salo:EF888_11210"/>
<dbReference type="PANTHER" id="PTHR24321">
    <property type="entry name" value="DEHYDROGENASES, SHORT CHAIN"/>
    <property type="match status" value="1"/>
</dbReference>
<comment type="caution">
    <text evidence="3">The sequence shown here is derived from an EMBL/GenBank/DDBJ whole genome shotgun (WGS) entry which is preliminary data.</text>
</comment>
<evidence type="ECO:0000313" key="3">
    <source>
        <dbReference type="EMBL" id="PWK57949.1"/>
    </source>
</evidence>
<gene>
    <name evidence="3" type="ORF">C8D95_102600</name>
</gene>